<evidence type="ECO:0000256" key="1">
    <source>
        <dbReference type="PROSITE-ProRule" id="PRU00409"/>
    </source>
</evidence>
<keyword evidence="5" id="KW-1185">Reference proteome</keyword>
<sequence length="399" mass="43772">MPHSKIVLGIMAASLKGARPDSPGTLLPPEPRLSRSLSVASQTLDIDVYVFSPEGFDPASGSLFGCRYADGAWKPELVPLPDVVYDRSFPKTAESRRRCSAVLSAMSERKHHERLNGSLPSKLRVYESLRDNSAIAPYLPATAPYRSIAQLERLLPDLPRGVVLKPAAGMQGRGFLHIEAPPLKPDALIVRGRTRNNMPFKESFKDFQKLGAWLQSFMGSSPFLLQPYLPLRTFDDRPYDIRVLLQKDASGEWQVSGSAARLGRRDSMTSNLHGGGIAVTAADTLGANFTPSKAEHLLRKIHALSGQVALRLEESFGRFGELAFDFGLEPSGKLWLLETNAKPGREAFRQAGDKQAARLAVTRLLQYARYLTSRNAPALTTAGGSAKDRLSRPQSKSRP</sequence>
<dbReference type="Pfam" id="PF14398">
    <property type="entry name" value="ATPgrasp_YheCD"/>
    <property type="match status" value="1"/>
</dbReference>
<protein>
    <recommendedName>
        <fullName evidence="3">ATP-grasp domain-containing protein</fullName>
    </recommendedName>
</protein>
<dbReference type="AlphaFoldDB" id="A0A2R5EQ91"/>
<accession>A0A2R5EQ91</accession>
<evidence type="ECO:0000313" key="4">
    <source>
        <dbReference type="EMBL" id="GBG08860.1"/>
    </source>
</evidence>
<dbReference type="Gene3D" id="3.30.470.20">
    <property type="entry name" value="ATP-grasp fold, B domain"/>
    <property type="match status" value="1"/>
</dbReference>
<keyword evidence="1" id="KW-0067">ATP-binding</keyword>
<gene>
    <name evidence="4" type="ORF">PAT3040_03465</name>
</gene>
<name>A0A2R5EQ91_9BACL</name>
<evidence type="ECO:0000259" key="3">
    <source>
        <dbReference type="PROSITE" id="PS50975"/>
    </source>
</evidence>
<dbReference type="InterPro" id="IPR011761">
    <property type="entry name" value="ATP-grasp"/>
</dbReference>
<feature type="domain" description="ATP-grasp" evidence="3">
    <location>
        <begin position="126"/>
        <end position="370"/>
    </location>
</feature>
<comment type="caution">
    <text evidence="4">The sequence shown here is derived from an EMBL/GenBank/DDBJ whole genome shotgun (WGS) entry which is preliminary data.</text>
</comment>
<organism evidence="4 5">
    <name type="scientific">Paenibacillus agaridevorans</name>
    <dbReference type="NCBI Taxonomy" id="171404"/>
    <lineage>
        <taxon>Bacteria</taxon>
        <taxon>Bacillati</taxon>
        <taxon>Bacillota</taxon>
        <taxon>Bacilli</taxon>
        <taxon>Bacillales</taxon>
        <taxon>Paenibacillaceae</taxon>
        <taxon>Paenibacillus</taxon>
    </lineage>
</organism>
<dbReference type="SUPFAM" id="SSF56059">
    <property type="entry name" value="Glutathione synthetase ATP-binding domain-like"/>
    <property type="match status" value="1"/>
</dbReference>
<dbReference type="GO" id="GO:0005524">
    <property type="term" value="F:ATP binding"/>
    <property type="evidence" value="ECO:0007669"/>
    <property type="project" value="UniProtKB-UniRule"/>
</dbReference>
<evidence type="ECO:0000256" key="2">
    <source>
        <dbReference type="SAM" id="MobiDB-lite"/>
    </source>
</evidence>
<dbReference type="InterPro" id="IPR026838">
    <property type="entry name" value="YheC/D"/>
</dbReference>
<dbReference type="Proteomes" id="UP000245202">
    <property type="component" value="Unassembled WGS sequence"/>
</dbReference>
<reference evidence="4 5" key="1">
    <citation type="submission" date="2017-08" db="EMBL/GenBank/DDBJ databases">
        <title>Substantial Increase in Enzyme Production by Combined Drug-Resistance Mutations in Paenibacillus agaridevorans.</title>
        <authorList>
            <person name="Tanaka Y."/>
            <person name="Funane K."/>
            <person name="Hosaka T."/>
            <person name="Shiwa Y."/>
            <person name="Fujita N."/>
            <person name="Miyazaki T."/>
            <person name="Yoshikawa H."/>
            <person name="Murakami K."/>
            <person name="Kasahara K."/>
            <person name="Inaoka T."/>
            <person name="Hiraga Y."/>
            <person name="Ochi K."/>
        </authorList>
    </citation>
    <scope>NUCLEOTIDE SEQUENCE [LARGE SCALE GENOMIC DNA]</scope>
    <source>
        <strain evidence="4 5">T-3040</strain>
    </source>
</reference>
<dbReference type="GO" id="GO:0046872">
    <property type="term" value="F:metal ion binding"/>
    <property type="evidence" value="ECO:0007669"/>
    <property type="project" value="InterPro"/>
</dbReference>
<keyword evidence="1" id="KW-0547">Nucleotide-binding</keyword>
<evidence type="ECO:0000313" key="5">
    <source>
        <dbReference type="Proteomes" id="UP000245202"/>
    </source>
</evidence>
<feature type="region of interest" description="Disordered" evidence="2">
    <location>
        <begin position="378"/>
        <end position="399"/>
    </location>
</feature>
<dbReference type="EMBL" id="BDQX01000171">
    <property type="protein sequence ID" value="GBG08860.1"/>
    <property type="molecule type" value="Genomic_DNA"/>
</dbReference>
<dbReference type="PROSITE" id="PS50975">
    <property type="entry name" value="ATP_GRASP"/>
    <property type="match status" value="1"/>
</dbReference>
<dbReference type="RefSeq" id="WP_108993692.1">
    <property type="nucleotide sequence ID" value="NZ_BDQX01000171.1"/>
</dbReference>
<proteinExistence type="predicted"/>